<protein>
    <submittedName>
        <fullName evidence="3">Uncharacterized protein</fullName>
    </submittedName>
</protein>
<evidence type="ECO:0000256" key="2">
    <source>
        <dbReference type="SAM" id="Phobius"/>
    </source>
</evidence>
<reference evidence="4" key="2">
    <citation type="submission" date="2015-01" db="EMBL/GenBank/DDBJ databases">
        <title>Evolutionary Origins and Diversification of the Mycorrhizal Mutualists.</title>
        <authorList>
            <consortium name="DOE Joint Genome Institute"/>
            <consortium name="Mycorrhizal Genomics Consortium"/>
            <person name="Kohler A."/>
            <person name="Kuo A."/>
            <person name="Nagy L.G."/>
            <person name="Floudas D."/>
            <person name="Copeland A."/>
            <person name="Barry K.W."/>
            <person name="Cichocki N."/>
            <person name="Veneault-Fourrey C."/>
            <person name="LaButti K."/>
            <person name="Lindquist E.A."/>
            <person name="Lipzen A."/>
            <person name="Lundell T."/>
            <person name="Morin E."/>
            <person name="Murat C."/>
            <person name="Riley R."/>
            <person name="Ohm R."/>
            <person name="Sun H."/>
            <person name="Tunlid A."/>
            <person name="Henrissat B."/>
            <person name="Grigoriev I.V."/>
            <person name="Hibbett D.S."/>
            <person name="Martin F."/>
        </authorList>
    </citation>
    <scope>NUCLEOTIDE SEQUENCE [LARGE SCALE GENOMIC DNA]</scope>
    <source>
        <strain evidence="4">MUT 4182</strain>
    </source>
</reference>
<keyword evidence="2" id="KW-1133">Transmembrane helix</keyword>
<sequence>WVLSGPEGPDVSYCSCSSVVYSLVSACAQCQGFDWVSWSFWRGNCGQDMITTGEYPLDIPIGTGVPAWAYQNVASGDRWNQSLALPQSTYYGTPTASISYHVSTAGDVATQTGATSAAVTETGSPSNGSSKSNAGPIAGGVIGGIVILAIIGALVWLLIRRRRKEEVLPSPTAYYPVGGPQMADYPAAVDYGASYPPSSPTVFSGNSKTSNAPKLYDPEDPSTFP</sequence>
<evidence type="ECO:0000256" key="1">
    <source>
        <dbReference type="SAM" id="MobiDB-lite"/>
    </source>
</evidence>
<dbReference type="AlphaFoldDB" id="A0A0C3Q1I0"/>
<evidence type="ECO:0000313" key="3">
    <source>
        <dbReference type="EMBL" id="KIO16064.1"/>
    </source>
</evidence>
<dbReference type="OrthoDB" id="2526171at2759"/>
<name>A0A0C3Q1I0_9AGAM</name>
<dbReference type="CDD" id="cd12087">
    <property type="entry name" value="TM_EGFR-like"/>
    <property type="match status" value="1"/>
</dbReference>
<gene>
    <name evidence="3" type="ORF">M407DRAFT_39834</name>
</gene>
<feature type="non-terminal residue" evidence="3">
    <location>
        <position position="1"/>
    </location>
</feature>
<dbReference type="Proteomes" id="UP000054248">
    <property type="component" value="Unassembled WGS sequence"/>
</dbReference>
<organism evidence="3 4">
    <name type="scientific">Tulasnella calospora MUT 4182</name>
    <dbReference type="NCBI Taxonomy" id="1051891"/>
    <lineage>
        <taxon>Eukaryota</taxon>
        <taxon>Fungi</taxon>
        <taxon>Dikarya</taxon>
        <taxon>Basidiomycota</taxon>
        <taxon>Agaricomycotina</taxon>
        <taxon>Agaricomycetes</taxon>
        <taxon>Cantharellales</taxon>
        <taxon>Tulasnellaceae</taxon>
        <taxon>Tulasnella</taxon>
    </lineage>
</organism>
<feature type="non-terminal residue" evidence="3">
    <location>
        <position position="225"/>
    </location>
</feature>
<evidence type="ECO:0000313" key="4">
    <source>
        <dbReference type="Proteomes" id="UP000054248"/>
    </source>
</evidence>
<feature type="compositionally biased region" description="Polar residues" evidence="1">
    <location>
        <begin position="200"/>
        <end position="212"/>
    </location>
</feature>
<keyword evidence="2" id="KW-0472">Membrane</keyword>
<keyword evidence="4" id="KW-1185">Reference proteome</keyword>
<accession>A0A0C3Q1I0</accession>
<proteinExistence type="predicted"/>
<dbReference type="Gene3D" id="1.20.5.510">
    <property type="entry name" value="Single helix bin"/>
    <property type="match status" value="1"/>
</dbReference>
<keyword evidence="2" id="KW-0812">Transmembrane</keyword>
<reference evidence="3 4" key="1">
    <citation type="submission" date="2014-04" db="EMBL/GenBank/DDBJ databases">
        <authorList>
            <consortium name="DOE Joint Genome Institute"/>
            <person name="Kuo A."/>
            <person name="Girlanda M."/>
            <person name="Perotto S."/>
            <person name="Kohler A."/>
            <person name="Nagy L.G."/>
            <person name="Floudas D."/>
            <person name="Copeland A."/>
            <person name="Barry K.W."/>
            <person name="Cichocki N."/>
            <person name="Veneault-Fourrey C."/>
            <person name="LaButti K."/>
            <person name="Lindquist E.A."/>
            <person name="Lipzen A."/>
            <person name="Lundell T."/>
            <person name="Morin E."/>
            <person name="Murat C."/>
            <person name="Sun H."/>
            <person name="Tunlid A."/>
            <person name="Henrissat B."/>
            <person name="Grigoriev I.V."/>
            <person name="Hibbett D.S."/>
            <person name="Martin F."/>
            <person name="Nordberg H.P."/>
            <person name="Cantor M.N."/>
            <person name="Hua S.X."/>
        </authorList>
    </citation>
    <scope>NUCLEOTIDE SEQUENCE [LARGE SCALE GENOMIC DNA]</scope>
    <source>
        <strain evidence="3 4">MUT 4182</strain>
    </source>
</reference>
<dbReference type="STRING" id="1051891.A0A0C3Q1I0"/>
<feature type="region of interest" description="Disordered" evidence="1">
    <location>
        <begin position="197"/>
        <end position="225"/>
    </location>
</feature>
<dbReference type="EMBL" id="KN823689">
    <property type="protein sequence ID" value="KIO16064.1"/>
    <property type="molecule type" value="Genomic_DNA"/>
</dbReference>
<dbReference type="HOGENOM" id="CLU_053888_2_0_1"/>
<feature type="transmembrane region" description="Helical" evidence="2">
    <location>
        <begin position="137"/>
        <end position="159"/>
    </location>
</feature>